<dbReference type="InterPro" id="IPR043128">
    <property type="entry name" value="Rev_trsase/Diguanyl_cyclase"/>
</dbReference>
<evidence type="ECO:0000313" key="5">
    <source>
        <dbReference type="Proteomes" id="UP000008068"/>
    </source>
</evidence>
<reference evidence="5" key="1">
    <citation type="submission" date="2011-07" db="EMBL/GenBank/DDBJ databases">
        <authorList>
            <consortium name="Caenorhabditis brenneri Sequencing and Analysis Consortium"/>
            <person name="Wilson R.K."/>
        </authorList>
    </citation>
    <scope>NUCLEOTIDE SEQUENCE [LARGE SCALE GENOMIC DNA]</scope>
    <source>
        <strain evidence="5">PB2801</strain>
    </source>
</reference>
<dbReference type="CDD" id="cd00303">
    <property type="entry name" value="retropepsin_like"/>
    <property type="match status" value="1"/>
</dbReference>
<dbReference type="Proteomes" id="UP000008068">
    <property type="component" value="Unassembled WGS sequence"/>
</dbReference>
<dbReference type="Gene3D" id="2.40.70.10">
    <property type="entry name" value="Acid Proteases"/>
    <property type="match status" value="1"/>
</dbReference>
<gene>
    <name evidence="4" type="ORF">CAEBREN_28447</name>
</gene>
<feature type="region of interest" description="Disordered" evidence="1">
    <location>
        <begin position="464"/>
        <end position="490"/>
    </location>
</feature>
<dbReference type="EMBL" id="GL380036">
    <property type="protein sequence ID" value="EGT43834.1"/>
    <property type="molecule type" value="Genomic_DNA"/>
</dbReference>
<evidence type="ECO:0000259" key="2">
    <source>
        <dbReference type="Pfam" id="PF00078"/>
    </source>
</evidence>
<feature type="domain" description="DUF1758" evidence="3">
    <location>
        <begin position="748"/>
        <end position="890"/>
    </location>
</feature>
<sequence>MAPPKSPSGHIRSEIGLSKKRLLNAIDDVSEISNEAQLKDLTTESVYEEIVEICIVAQRIRMECDRLDKLQSKWKSMIDTDDAEKLVYEDYLQRVGDFRLTVTQGREALIPLQTLYNKAVDLHKLSSTTPTDYPFFDDLDTSIPSSAEKVPEAAPPVALPWTDRVLSNVAAPVPMPPTISYPPMSQSNLAYSTQNTTVFQPSQPSIPTNLAYSATQQTTVFPPSQAPTTVFPPSQAPTTVFPPSQASTTVFPPSQAPMQSVALGTPYILDPFNIQLPPIKLPTFGGDHVEFRTFMELFTHLIDSKQLTPVIKFHYLLSSLNGEAKQRIQHLPLIAENYPVALHLLYKSYGNSTLTQHHLFRQLMVLPTVAFTQDPEEVLQFWNSASTIFYQLRNINISFDNVTTTSLITSKLPKRYVEKLYHGDGRGIQDTSTLLTTLHTLLQADVVTNTIFKENKAIDKRVTTMSSTSKMDSHRHSHGSVSGSKFAANRSSNRPLNSPCVFCATPDSFHKHAECPTYPDGKARFQRALELRLCFRCLRLGHSGKTCERKRPCFLCRGGHHSSLCRNQDGRSHDNQRQTSQQSSITPSRGNSQSRGTSQSRENSQTRGPSPAPHHPMRYGQSPAPDSRNRSSSTSNIRSSRSHSPNNNMRQDRRVQFGTPATTHAAVSIVTPSYVPPSMPPLMPPSLPPSMTSSVFVNTTHNTLHATEPIVQQSEETLPSNDCSSSASVAMMAAKIFIEDSEGKQVETTAFFDTGSDRSYISQELASTLQLQHIDQQNLVIQTFASSSPTTVETVRLLVKLHAKDRVIPVPLTVIPKITNTINMFKVADVDMEGLLNDPDLVIPRITTQPGILIGLDFMAQVLGNSSSKTLANGTMAHFTDCGIIITGKEQPPVLHNPAELTFADELMESTTDEGDINDPYFTYFDQVVVPYEVQHFFSAQSESKGILTHDVASELAALRDLVQRFYHVDTSGIHQNPRTSDEEWTAQYFDATTYRLEDGRYCCRWPFKDGSERLPDNRYLAYFRLQSTIRRLEKDPKLMAQYADIFADQMKRGFIEIVPNEAIQDGPVVHYISHHPVIKTSSKTTKMRIVYDASARSSKSSESLNDVLHTGESLLPKILGILLRSRIPEILMSADIEKAFLTIALDIADRDACRFLWTPPGDTEPTCYRFQRVPFGVKTSPYLLNAVVKKHMLTIDNEFSQPILRNIYVDNVFYGVDNVDQGIQFFKMSKEMFASAKMNLTQFFSNCPELNQVLSQLDNNTSPIEAEQKILGVHWNILQDSWSINQPTTLIGSDRITKRLILKLIASFYDPLGMLAPVVLKGKLFFQTLWDRQLGWDSADLTAEELKQWRSIESS</sequence>
<dbReference type="Gene3D" id="3.10.10.10">
    <property type="entry name" value="HIV Type 1 Reverse Transcriptase, subunit A, domain 1"/>
    <property type="match status" value="1"/>
</dbReference>
<dbReference type="OrthoDB" id="5920525at2759"/>
<evidence type="ECO:0000259" key="3">
    <source>
        <dbReference type="Pfam" id="PF05585"/>
    </source>
</evidence>
<feature type="region of interest" description="Disordered" evidence="1">
    <location>
        <begin position="564"/>
        <end position="652"/>
    </location>
</feature>
<dbReference type="InParanoid" id="G0P344"/>
<feature type="compositionally biased region" description="Low complexity" evidence="1">
    <location>
        <begin position="630"/>
        <end position="649"/>
    </location>
</feature>
<dbReference type="eggNOG" id="KOG0017">
    <property type="taxonomic scope" value="Eukaryota"/>
</dbReference>
<dbReference type="InterPro" id="IPR021109">
    <property type="entry name" value="Peptidase_aspartic_dom_sf"/>
</dbReference>
<dbReference type="InterPro" id="IPR008737">
    <property type="entry name" value="DUF1758"/>
</dbReference>
<dbReference type="InterPro" id="IPR005312">
    <property type="entry name" value="DUF1759"/>
</dbReference>
<organism evidence="5">
    <name type="scientific">Caenorhabditis brenneri</name>
    <name type="common">Nematode worm</name>
    <dbReference type="NCBI Taxonomy" id="135651"/>
    <lineage>
        <taxon>Eukaryota</taxon>
        <taxon>Metazoa</taxon>
        <taxon>Ecdysozoa</taxon>
        <taxon>Nematoda</taxon>
        <taxon>Chromadorea</taxon>
        <taxon>Rhabditida</taxon>
        <taxon>Rhabditina</taxon>
        <taxon>Rhabditomorpha</taxon>
        <taxon>Rhabditoidea</taxon>
        <taxon>Rhabditidae</taxon>
        <taxon>Peloderinae</taxon>
        <taxon>Caenorhabditis</taxon>
    </lineage>
</organism>
<dbReference type="PANTHER" id="PTHR47331:SF1">
    <property type="entry name" value="GAG-LIKE PROTEIN"/>
    <property type="match status" value="1"/>
</dbReference>
<proteinExistence type="predicted"/>
<keyword evidence="5" id="KW-1185">Reference proteome</keyword>
<dbReference type="InterPro" id="IPR000477">
    <property type="entry name" value="RT_dom"/>
</dbReference>
<evidence type="ECO:0000256" key="1">
    <source>
        <dbReference type="SAM" id="MobiDB-lite"/>
    </source>
</evidence>
<protein>
    <submittedName>
        <fullName evidence="4">Uncharacterized protein</fullName>
    </submittedName>
</protein>
<feature type="domain" description="Reverse transcriptase" evidence="2">
    <location>
        <begin position="1123"/>
        <end position="1241"/>
    </location>
</feature>
<dbReference type="InterPro" id="IPR043502">
    <property type="entry name" value="DNA/RNA_pol_sf"/>
</dbReference>
<dbReference type="PANTHER" id="PTHR47331">
    <property type="entry name" value="PHD-TYPE DOMAIN-CONTAINING PROTEIN"/>
    <property type="match status" value="1"/>
</dbReference>
<feature type="compositionally biased region" description="Polar residues" evidence="1">
    <location>
        <begin position="577"/>
        <end position="608"/>
    </location>
</feature>
<dbReference type="InterPro" id="IPR008042">
    <property type="entry name" value="Retrotrans_Pao"/>
</dbReference>
<dbReference type="Pfam" id="PF03564">
    <property type="entry name" value="DUF1759"/>
    <property type="match status" value="1"/>
</dbReference>
<evidence type="ECO:0000313" key="4">
    <source>
        <dbReference type="EMBL" id="EGT43834.1"/>
    </source>
</evidence>
<dbReference type="Pfam" id="PF05380">
    <property type="entry name" value="Peptidase_A17"/>
    <property type="match status" value="1"/>
</dbReference>
<dbReference type="HOGENOM" id="CLU_000526_7_2_1"/>
<dbReference type="SUPFAM" id="SSF56672">
    <property type="entry name" value="DNA/RNA polymerases"/>
    <property type="match status" value="1"/>
</dbReference>
<dbReference type="Pfam" id="PF00078">
    <property type="entry name" value="RVT_1"/>
    <property type="match status" value="1"/>
</dbReference>
<dbReference type="STRING" id="135651.G0P344"/>
<accession>G0P344</accession>
<dbReference type="Gene3D" id="3.30.70.270">
    <property type="match status" value="1"/>
</dbReference>
<name>G0P344_CAEBE</name>
<dbReference type="Pfam" id="PF05585">
    <property type="entry name" value="DUF1758"/>
    <property type="match status" value="1"/>
</dbReference>